<name>A0AAN5L7C0_KLEOX</name>
<feature type="domain" description="Chemoreceptor zinc-binding" evidence="2">
    <location>
        <begin position="125"/>
        <end position="187"/>
    </location>
</feature>
<evidence type="ECO:0000313" key="3">
    <source>
        <dbReference type="EMBL" id="HAT1681625.1"/>
    </source>
</evidence>
<reference evidence="3" key="2">
    <citation type="submission" date="2020-11" db="EMBL/GenBank/DDBJ databases">
        <authorList>
            <consortium name="NCBI Pathogen Detection Project"/>
        </authorList>
    </citation>
    <scope>NUCLEOTIDE SEQUENCE</scope>
    <source>
        <strain evidence="3">R404</strain>
    </source>
</reference>
<dbReference type="Pfam" id="PF13682">
    <property type="entry name" value="CZB"/>
    <property type="match status" value="1"/>
</dbReference>
<dbReference type="AlphaFoldDB" id="A0AAN5L7C0"/>
<dbReference type="Gene3D" id="1.20.120.30">
    <property type="entry name" value="Aspartate receptor, ligand-binding domain"/>
    <property type="match status" value="1"/>
</dbReference>
<proteinExistence type="predicted"/>
<comment type="caution">
    <text evidence="3">The sequence shown here is derived from an EMBL/GenBank/DDBJ whole genome shotgun (WGS) entry which is preliminary data.</text>
</comment>
<gene>
    <name evidence="3" type="ORF">I8Y21_002289</name>
</gene>
<organism evidence="3 4">
    <name type="scientific">Klebsiella oxytoca</name>
    <dbReference type="NCBI Taxonomy" id="571"/>
    <lineage>
        <taxon>Bacteria</taxon>
        <taxon>Pseudomonadati</taxon>
        <taxon>Pseudomonadota</taxon>
        <taxon>Gammaproteobacteria</taxon>
        <taxon>Enterobacterales</taxon>
        <taxon>Enterobacteriaceae</taxon>
        <taxon>Klebsiella/Raoultella group</taxon>
        <taxon>Klebsiella</taxon>
    </lineage>
</organism>
<feature type="region of interest" description="Disordered" evidence="1">
    <location>
        <begin position="236"/>
        <end position="264"/>
    </location>
</feature>
<feature type="compositionally biased region" description="Basic residues" evidence="1">
    <location>
        <begin position="254"/>
        <end position="264"/>
    </location>
</feature>
<reference evidence="3" key="1">
    <citation type="journal article" date="2018" name="Genome Biol.">
        <title>SKESA: strategic k-mer extension for scrupulous assemblies.</title>
        <authorList>
            <person name="Souvorov A."/>
            <person name="Agarwala R."/>
            <person name="Lipman D.J."/>
        </authorList>
    </citation>
    <scope>NUCLEOTIDE SEQUENCE</scope>
    <source>
        <strain evidence="3">R404</strain>
    </source>
</reference>
<evidence type="ECO:0000256" key="1">
    <source>
        <dbReference type="SAM" id="MobiDB-lite"/>
    </source>
</evidence>
<dbReference type="InterPro" id="IPR025991">
    <property type="entry name" value="Chemoreceptor_zinc-bind_dom"/>
</dbReference>
<evidence type="ECO:0000259" key="2">
    <source>
        <dbReference type="Pfam" id="PF13682"/>
    </source>
</evidence>
<dbReference type="Proteomes" id="UP000856143">
    <property type="component" value="Unassembled WGS sequence"/>
</dbReference>
<evidence type="ECO:0000313" key="4">
    <source>
        <dbReference type="Proteomes" id="UP000856143"/>
    </source>
</evidence>
<accession>A0AAN5L7C0</accession>
<protein>
    <recommendedName>
        <fullName evidence="2">Chemoreceptor zinc-binding domain-containing protein</fullName>
    </recommendedName>
</protein>
<dbReference type="EMBL" id="DACSEO010000022">
    <property type="protein sequence ID" value="HAT1681625.1"/>
    <property type="molecule type" value="Genomic_DNA"/>
</dbReference>
<sequence>MTENNTEAIFSLVYRMLQTKHAHVQYSTTKAIRFYRAMVEATDNNRTVIGNATRTLNRVWALRQRISRKTEQLAGREKRYGKKVVSLLDDIITETESLDRQVLHYTGVMKGATDSLLMTILKAAHYQWRERVYLSVISRSNTLPTDDDGSCILGWWYHHSGRERFGSIPAFIRLGEVHHRLHQVTAELGKEDLRVQELSGVVKKLEAFEAVSQSVIAALDELDEYLIRLNGWSETGTPGDTAASPVETQAPPGKIRHGARRNGK</sequence>